<accession>A0A5D2QNT3</accession>
<sequence length="69" mass="8426">MHLIFPPKSKSFQHFNFTILIRNPQHLSYCISCFSKSPSLNLHPFDFRRIKLLFFDWRWERKGVDGSRR</sequence>
<evidence type="ECO:0000313" key="2">
    <source>
        <dbReference type="Proteomes" id="UP000322667"/>
    </source>
</evidence>
<proteinExistence type="predicted"/>
<gene>
    <name evidence="1" type="ORF">ES332_A05G375900v1</name>
</gene>
<dbReference type="EMBL" id="CM017614">
    <property type="protein sequence ID" value="TYI30287.1"/>
    <property type="molecule type" value="Genomic_DNA"/>
</dbReference>
<dbReference type="AlphaFoldDB" id="A0A5D2QNT3"/>
<organism evidence="1 2">
    <name type="scientific">Gossypium tomentosum</name>
    <name type="common">Hawaiian cotton</name>
    <name type="synonym">Gossypium sandvicense</name>
    <dbReference type="NCBI Taxonomy" id="34277"/>
    <lineage>
        <taxon>Eukaryota</taxon>
        <taxon>Viridiplantae</taxon>
        <taxon>Streptophyta</taxon>
        <taxon>Embryophyta</taxon>
        <taxon>Tracheophyta</taxon>
        <taxon>Spermatophyta</taxon>
        <taxon>Magnoliopsida</taxon>
        <taxon>eudicotyledons</taxon>
        <taxon>Gunneridae</taxon>
        <taxon>Pentapetalae</taxon>
        <taxon>rosids</taxon>
        <taxon>malvids</taxon>
        <taxon>Malvales</taxon>
        <taxon>Malvaceae</taxon>
        <taxon>Malvoideae</taxon>
        <taxon>Gossypium</taxon>
    </lineage>
</organism>
<protein>
    <submittedName>
        <fullName evidence="1">Uncharacterized protein</fullName>
    </submittedName>
</protein>
<reference evidence="1 2" key="1">
    <citation type="submission" date="2019-07" db="EMBL/GenBank/DDBJ databases">
        <title>WGS assembly of Gossypium tomentosum.</title>
        <authorList>
            <person name="Chen Z.J."/>
            <person name="Sreedasyam A."/>
            <person name="Ando A."/>
            <person name="Song Q."/>
            <person name="De L."/>
            <person name="Hulse-Kemp A."/>
            <person name="Ding M."/>
            <person name="Ye W."/>
            <person name="Kirkbride R."/>
            <person name="Jenkins J."/>
            <person name="Plott C."/>
            <person name="Lovell J."/>
            <person name="Lin Y.-M."/>
            <person name="Vaughn R."/>
            <person name="Liu B."/>
            <person name="Li W."/>
            <person name="Simpson S."/>
            <person name="Scheffler B."/>
            <person name="Saski C."/>
            <person name="Grover C."/>
            <person name="Hu G."/>
            <person name="Conover J."/>
            <person name="Carlson J."/>
            <person name="Shu S."/>
            <person name="Boston L."/>
            <person name="Williams M."/>
            <person name="Peterson D."/>
            <person name="Mcgee K."/>
            <person name="Jones D."/>
            <person name="Wendel J."/>
            <person name="Stelly D."/>
            <person name="Grimwood J."/>
            <person name="Schmutz J."/>
        </authorList>
    </citation>
    <scope>NUCLEOTIDE SEQUENCE [LARGE SCALE GENOMIC DNA]</scope>
    <source>
        <strain evidence="1">7179.01</strain>
    </source>
</reference>
<dbReference type="Proteomes" id="UP000322667">
    <property type="component" value="Chromosome A05"/>
</dbReference>
<keyword evidence="2" id="KW-1185">Reference proteome</keyword>
<name>A0A5D2QNT3_GOSTO</name>
<evidence type="ECO:0000313" key="1">
    <source>
        <dbReference type="EMBL" id="TYI30287.1"/>
    </source>
</evidence>